<accession>A0A9P0MMG8</accession>
<sequence length="126" mass="14173">MNLNNYNVRSSAIINAARRASVKHKVLNKKGVVMSKIGERNWNRGISHEEVSIFSLIKGTRGNNNNDNQEAKIQGSQMLTGGTCTAINNNREKVQDFPKCPFRPVDPAQPNESNINVHDEARRKHH</sequence>
<proteinExistence type="predicted"/>
<organism evidence="2 3">
    <name type="scientific">Nezara viridula</name>
    <name type="common">Southern green stink bug</name>
    <name type="synonym">Cimex viridulus</name>
    <dbReference type="NCBI Taxonomy" id="85310"/>
    <lineage>
        <taxon>Eukaryota</taxon>
        <taxon>Metazoa</taxon>
        <taxon>Ecdysozoa</taxon>
        <taxon>Arthropoda</taxon>
        <taxon>Hexapoda</taxon>
        <taxon>Insecta</taxon>
        <taxon>Pterygota</taxon>
        <taxon>Neoptera</taxon>
        <taxon>Paraneoptera</taxon>
        <taxon>Hemiptera</taxon>
        <taxon>Heteroptera</taxon>
        <taxon>Panheteroptera</taxon>
        <taxon>Pentatomomorpha</taxon>
        <taxon>Pentatomoidea</taxon>
        <taxon>Pentatomidae</taxon>
        <taxon>Pentatominae</taxon>
        <taxon>Nezara</taxon>
    </lineage>
</organism>
<keyword evidence="3" id="KW-1185">Reference proteome</keyword>
<dbReference type="Proteomes" id="UP001152798">
    <property type="component" value="Chromosome 3"/>
</dbReference>
<reference evidence="2" key="1">
    <citation type="submission" date="2022-01" db="EMBL/GenBank/DDBJ databases">
        <authorList>
            <person name="King R."/>
        </authorList>
    </citation>
    <scope>NUCLEOTIDE SEQUENCE</scope>
</reference>
<evidence type="ECO:0000313" key="2">
    <source>
        <dbReference type="EMBL" id="CAH1396312.1"/>
    </source>
</evidence>
<evidence type="ECO:0000256" key="1">
    <source>
        <dbReference type="SAM" id="MobiDB-lite"/>
    </source>
</evidence>
<feature type="region of interest" description="Disordered" evidence="1">
    <location>
        <begin position="98"/>
        <end position="126"/>
    </location>
</feature>
<gene>
    <name evidence="2" type="ORF">NEZAVI_LOCUS6407</name>
</gene>
<dbReference type="AlphaFoldDB" id="A0A9P0MMG8"/>
<name>A0A9P0MMG8_NEZVI</name>
<feature type="compositionally biased region" description="Basic and acidic residues" evidence="1">
    <location>
        <begin position="117"/>
        <end position="126"/>
    </location>
</feature>
<protein>
    <submittedName>
        <fullName evidence="2">Uncharacterized protein</fullName>
    </submittedName>
</protein>
<dbReference type="EMBL" id="OV725079">
    <property type="protein sequence ID" value="CAH1396312.1"/>
    <property type="molecule type" value="Genomic_DNA"/>
</dbReference>
<evidence type="ECO:0000313" key="3">
    <source>
        <dbReference type="Proteomes" id="UP001152798"/>
    </source>
</evidence>